<reference evidence="2 3" key="1">
    <citation type="submission" date="2021-07" db="EMBL/GenBank/DDBJ databases">
        <title>Flavobacterium sp. nov. isolated from sediment on the Taihu Lake.</title>
        <authorList>
            <person name="Qu J.-H."/>
        </authorList>
    </citation>
    <scope>NUCLEOTIDE SEQUENCE [LARGE SCALE GENOMIC DNA]</scope>
    <source>
        <strain evidence="2 3">NAS39</strain>
    </source>
</reference>
<evidence type="ECO:0000259" key="1">
    <source>
        <dbReference type="Pfam" id="PF12969"/>
    </source>
</evidence>
<accession>A0ABS6Y0W7</accession>
<proteinExistence type="predicted"/>
<dbReference type="RefSeq" id="WP_219319053.1">
    <property type="nucleotide sequence ID" value="NZ_JAHWYN010000027.1"/>
</dbReference>
<sequence>MTYKFVFSVSIIFLFTTTFLFAQKSDYSALTLSDSLKENANAVVRLNQIDIVIASQRSMNIKNKRVVTVLNKNGFDAVEAYENYDKSSPVKNILATVYDAFGKEIKKIKRSDFRDVSAVSGSTLFSESRYIYLDYTPIQYPFTVVFESETETSNTAFIPQWMPLNDYAVSIEKSILNISYPSNLGFKYKEFNSSNFNIKKAIDTSTRLSFEATKILAQKEETASPSISILFPRVMMGLELFHLEGVDGTAKTWKEFGKWYSEKILQGTTDLPEETKVKMKALVGTETDPIKKAQIIYKYVQEKSRYVNISIGIGGWKPMLASDVDRLGYGDCKALSNYTKALLTAVDVPSYNVILYGNPRKRDIETDFVSMQGNHMILAVPDKDKYVFLECTSQVDPFGYQGTFTDDRNVLLIKPEGGEIVRTKIYEDSGNAQVSKGTYSIAENGDLSGKIGIVSEGSQYNQKFNNEKFSPTEMEKFYKDYWSTINNLKIKKVTFKNDTEKISFTENAEISAVNYGNVSTNKMMFAVNAFNPLTQSVKRIRNRKNPLEIQRGSIDIDEIEIALPVNFSIEFLPGNVEINGKFGEYKTEITKKDNNNIIYKRKFFLKKGLYTNKEYDEFRLFMEQISRNDNAKIILTKS</sequence>
<organism evidence="2 3">
    <name type="scientific">Flavobacterium taihuense</name>
    <dbReference type="NCBI Taxonomy" id="2857508"/>
    <lineage>
        <taxon>Bacteria</taxon>
        <taxon>Pseudomonadati</taxon>
        <taxon>Bacteroidota</taxon>
        <taxon>Flavobacteriia</taxon>
        <taxon>Flavobacteriales</taxon>
        <taxon>Flavobacteriaceae</taxon>
        <taxon>Flavobacterium</taxon>
    </lineage>
</organism>
<dbReference type="InterPro" id="IPR024618">
    <property type="entry name" value="DUF3857"/>
</dbReference>
<dbReference type="Proteomes" id="UP000812031">
    <property type="component" value="Unassembled WGS sequence"/>
</dbReference>
<name>A0ABS6Y0W7_9FLAO</name>
<protein>
    <submittedName>
        <fullName evidence="2">DUF3857 domain-containing protein</fullName>
    </submittedName>
</protein>
<evidence type="ECO:0000313" key="3">
    <source>
        <dbReference type="Proteomes" id="UP000812031"/>
    </source>
</evidence>
<evidence type="ECO:0000313" key="2">
    <source>
        <dbReference type="EMBL" id="MBW4362570.1"/>
    </source>
</evidence>
<comment type="caution">
    <text evidence="2">The sequence shown here is derived from an EMBL/GenBank/DDBJ whole genome shotgun (WGS) entry which is preliminary data.</text>
</comment>
<dbReference type="Pfam" id="PF12969">
    <property type="entry name" value="DUF3857"/>
    <property type="match status" value="1"/>
</dbReference>
<gene>
    <name evidence="2" type="ORF">KZH69_18970</name>
</gene>
<dbReference type="EMBL" id="JAHWYN010000027">
    <property type="protein sequence ID" value="MBW4362570.1"/>
    <property type="molecule type" value="Genomic_DNA"/>
</dbReference>
<feature type="domain" description="DUF3857" evidence="1">
    <location>
        <begin position="59"/>
        <end position="215"/>
    </location>
</feature>
<keyword evidence="3" id="KW-1185">Reference proteome</keyword>